<gene>
    <name evidence="4" type="ORF">G6N74_19565</name>
</gene>
<comment type="caution">
    <text evidence="4">The sequence shown here is derived from an EMBL/GenBank/DDBJ whole genome shotgun (WGS) entry which is preliminary data.</text>
</comment>
<keyword evidence="1" id="KW-0812">Transmembrane</keyword>
<feature type="transmembrane region" description="Helical" evidence="1">
    <location>
        <begin position="345"/>
        <end position="371"/>
    </location>
</feature>
<evidence type="ECO:0000256" key="1">
    <source>
        <dbReference type="SAM" id="Phobius"/>
    </source>
</evidence>
<feature type="transmembrane region" description="Helical" evidence="1">
    <location>
        <begin position="192"/>
        <end position="213"/>
    </location>
</feature>
<evidence type="ECO:0000313" key="5">
    <source>
        <dbReference type="Proteomes" id="UP000481252"/>
    </source>
</evidence>
<dbReference type="RefSeq" id="WP_165119626.1">
    <property type="nucleotide sequence ID" value="NZ_JAAKZG010000008.1"/>
</dbReference>
<sequence length="668" mass="74191">MKFDYRADIDGLRAVAVLSVLFYHYGFSALSGGFTGVDVFFVISGFVITAALAKEVDADRFSLVEFYNRRIRRIVPALLLVLLVSMVVGYFILVPGDYEDLGRSSIYSAFGAANFYFLWHTGYFDQAAEMQPLLHMWSLGVEEQFYLVWPLALAAMAYIFRKSKRAIAAFLGLLIAISLGLAIYTVEKNPSVAFYMLHTRAWELALGALLVFLPKQENRLAAEASGLLGVGLIAYGMLALSENDPFPGLNALYPCVGAALIIWPKVGDTFVARVLSLRPVVFIGLISYSLYLWHWPILVFFRNYANGAAPTAGEALALIALVGVVSYASWRYVEKPLRKPRKPLIVIGTGAVSMLATACLGLVLISTAGFLNRLPPAAMPMRSVEVMWEWNCPQNIKTPGLGNKPLCVLGAPWAKAERKGILWGDSHVLHFAPLLDLAARRQNVALVVWHACPPFIDNEVVKRLVRNDPAYSSECAESRMQALKWMKDNDADIAVLAASWSLIPGTLYQQSPERRNAKRGAELMRAGLLKTIKDIDPKERSVVILSDVPPFEKNPSFCAFSRVSGLLRRPCKDRDLIITEADMHKRQGATDRVLREVVARNKGASLVAVDDGLCENGRCHSFIGDEFIYRDNNHIRRNLTEQTKRRLVKLMNLDTAFRKNAVGLATAQ</sequence>
<dbReference type="GO" id="GO:0009103">
    <property type="term" value="P:lipopolysaccharide biosynthetic process"/>
    <property type="evidence" value="ECO:0007669"/>
    <property type="project" value="TreeGrafter"/>
</dbReference>
<feature type="transmembrane region" description="Helical" evidence="1">
    <location>
        <begin position="34"/>
        <end position="53"/>
    </location>
</feature>
<dbReference type="PANTHER" id="PTHR23028:SF53">
    <property type="entry name" value="ACYL_TRANSF_3 DOMAIN-CONTAINING PROTEIN"/>
    <property type="match status" value="1"/>
</dbReference>
<organism evidence="4 5">
    <name type="scientific">Mesorhizobium zhangyense</name>
    <dbReference type="NCBI Taxonomy" id="1776730"/>
    <lineage>
        <taxon>Bacteria</taxon>
        <taxon>Pseudomonadati</taxon>
        <taxon>Pseudomonadota</taxon>
        <taxon>Alphaproteobacteria</taxon>
        <taxon>Hyphomicrobiales</taxon>
        <taxon>Phyllobacteriaceae</taxon>
        <taxon>Mesorhizobium</taxon>
    </lineage>
</organism>
<dbReference type="InterPro" id="IPR002656">
    <property type="entry name" value="Acyl_transf_3_dom"/>
</dbReference>
<dbReference type="PANTHER" id="PTHR23028">
    <property type="entry name" value="ACETYLTRANSFERASE"/>
    <property type="match status" value="1"/>
</dbReference>
<dbReference type="Pfam" id="PF01757">
    <property type="entry name" value="Acyl_transf_3"/>
    <property type="match status" value="1"/>
</dbReference>
<feature type="transmembrane region" description="Helical" evidence="1">
    <location>
        <begin position="275"/>
        <end position="295"/>
    </location>
</feature>
<dbReference type="Pfam" id="PF19040">
    <property type="entry name" value="SGNH"/>
    <property type="match status" value="1"/>
</dbReference>
<dbReference type="GO" id="GO:0016747">
    <property type="term" value="F:acyltransferase activity, transferring groups other than amino-acyl groups"/>
    <property type="evidence" value="ECO:0007669"/>
    <property type="project" value="InterPro"/>
</dbReference>
<feature type="transmembrane region" description="Helical" evidence="1">
    <location>
        <begin position="74"/>
        <end position="93"/>
    </location>
</feature>
<feature type="transmembrane region" description="Helical" evidence="1">
    <location>
        <begin position="315"/>
        <end position="333"/>
    </location>
</feature>
<protein>
    <submittedName>
        <fullName evidence="4">Acyltransferase</fullName>
    </submittedName>
</protein>
<feature type="domain" description="Acyltransferase 3" evidence="2">
    <location>
        <begin position="7"/>
        <end position="328"/>
    </location>
</feature>
<keyword evidence="1" id="KW-0472">Membrane</keyword>
<feature type="transmembrane region" description="Helical" evidence="1">
    <location>
        <begin position="144"/>
        <end position="160"/>
    </location>
</feature>
<dbReference type="InterPro" id="IPR050879">
    <property type="entry name" value="Acyltransferase_3"/>
</dbReference>
<dbReference type="EMBL" id="JAAKZG010000008">
    <property type="protein sequence ID" value="NGN43272.1"/>
    <property type="molecule type" value="Genomic_DNA"/>
</dbReference>
<keyword evidence="5" id="KW-1185">Reference proteome</keyword>
<keyword evidence="4" id="KW-0808">Transferase</keyword>
<keyword evidence="1" id="KW-1133">Transmembrane helix</keyword>
<proteinExistence type="predicted"/>
<feature type="domain" description="SGNH" evidence="3">
    <location>
        <begin position="403"/>
        <end position="635"/>
    </location>
</feature>
<evidence type="ECO:0000259" key="2">
    <source>
        <dbReference type="Pfam" id="PF01757"/>
    </source>
</evidence>
<dbReference type="Proteomes" id="UP000481252">
    <property type="component" value="Unassembled WGS sequence"/>
</dbReference>
<feature type="transmembrane region" description="Helical" evidence="1">
    <location>
        <begin position="167"/>
        <end position="186"/>
    </location>
</feature>
<feature type="transmembrane region" description="Helical" evidence="1">
    <location>
        <begin position="220"/>
        <end position="240"/>
    </location>
</feature>
<accession>A0A7C9VEW8</accession>
<dbReference type="InterPro" id="IPR043968">
    <property type="entry name" value="SGNH"/>
</dbReference>
<dbReference type="GO" id="GO:0016020">
    <property type="term" value="C:membrane"/>
    <property type="evidence" value="ECO:0007669"/>
    <property type="project" value="TreeGrafter"/>
</dbReference>
<feature type="transmembrane region" description="Helical" evidence="1">
    <location>
        <begin position="246"/>
        <end position="263"/>
    </location>
</feature>
<name>A0A7C9VEW8_9HYPH</name>
<evidence type="ECO:0000313" key="4">
    <source>
        <dbReference type="EMBL" id="NGN43272.1"/>
    </source>
</evidence>
<reference evidence="4 5" key="1">
    <citation type="submission" date="2020-02" db="EMBL/GenBank/DDBJ databases">
        <title>Genome sequence of the type strain CGMCC 1.15528 of Mesorhizobium zhangyense.</title>
        <authorList>
            <person name="Gao J."/>
            <person name="Sun J."/>
        </authorList>
    </citation>
    <scope>NUCLEOTIDE SEQUENCE [LARGE SCALE GENOMIC DNA]</scope>
    <source>
        <strain evidence="4 5">CGMCC 1.15528</strain>
    </source>
</reference>
<dbReference type="AlphaFoldDB" id="A0A7C9VEW8"/>
<evidence type="ECO:0000259" key="3">
    <source>
        <dbReference type="Pfam" id="PF19040"/>
    </source>
</evidence>
<keyword evidence="4" id="KW-0012">Acyltransferase</keyword>